<reference evidence="1" key="2">
    <citation type="submission" date="2012-05" db="EMBL/GenBank/DDBJ databases">
        <title>Annotation of the Genome Sequence of Fusarium oxysporum HDV247.</title>
        <authorList>
            <consortium name="The Broad Institute Genomics Platform"/>
            <person name="Ma L.-J."/>
            <person name="Corby-Kistler H."/>
            <person name="Broz K."/>
            <person name="Gale L.R."/>
            <person name="Jonkers W."/>
            <person name="O'Donnell K."/>
            <person name="Ploetz R."/>
            <person name="Steinberg C."/>
            <person name="Schwartz D.C."/>
            <person name="VanEtten H."/>
            <person name="Zhou S."/>
            <person name="Young S.K."/>
            <person name="Zeng Q."/>
            <person name="Gargeya S."/>
            <person name="Fitzgerald M."/>
            <person name="Abouelleil A."/>
            <person name="Alvarado L."/>
            <person name="Chapman S.B."/>
            <person name="Gainer-Dewar J."/>
            <person name="Goldberg J."/>
            <person name="Griggs A."/>
            <person name="Gujja S."/>
            <person name="Hansen M."/>
            <person name="Howarth C."/>
            <person name="Imamovic A."/>
            <person name="Ireland A."/>
            <person name="Larimer J."/>
            <person name="McCowan C."/>
            <person name="Murphy C."/>
            <person name="Pearson M."/>
            <person name="Poon T.W."/>
            <person name="Priest M."/>
            <person name="Roberts A."/>
            <person name="Saif S."/>
            <person name="Shea T."/>
            <person name="Sykes S."/>
            <person name="Wortman J."/>
            <person name="Nusbaum C."/>
            <person name="Birren B."/>
        </authorList>
    </citation>
    <scope>NUCLEOTIDE SEQUENCE</scope>
    <source>
        <strain evidence="1">HDV247</strain>
    </source>
</reference>
<sequence>MLLVHTRDHHTYMVRGRLTMQSRSTCPSAQPHSTTALHMQDFGLWDQPCSLFGVWQVLRREGYGGFLLNSIANVQDGLFLQQQCCIAPWNPGIEPETAERSFRSNAHCDEILSRAHRHSMLRFLGFHP</sequence>
<evidence type="ECO:0000313" key="1">
    <source>
        <dbReference type="EMBL" id="EXA52273.1"/>
    </source>
</evidence>
<dbReference type="EMBL" id="JH650968">
    <property type="protein sequence ID" value="EXA52273.1"/>
    <property type="molecule type" value="Genomic_DNA"/>
</dbReference>
<accession>W9Q471</accession>
<dbReference type="Proteomes" id="UP000030751">
    <property type="component" value="Unassembled WGS sequence"/>
</dbReference>
<gene>
    <name evidence="1" type="ORF">FOVG_00621</name>
</gene>
<name>W9Q471_FUSOX</name>
<dbReference type="HOGENOM" id="CLU_1959671_0_0_1"/>
<proteinExistence type="predicted"/>
<protein>
    <submittedName>
        <fullName evidence="1">Uncharacterized protein</fullName>
    </submittedName>
</protein>
<organism evidence="1">
    <name type="scientific">Fusarium oxysporum f. sp. pisi HDV247</name>
    <dbReference type="NCBI Taxonomy" id="1080344"/>
    <lineage>
        <taxon>Eukaryota</taxon>
        <taxon>Fungi</taxon>
        <taxon>Dikarya</taxon>
        <taxon>Ascomycota</taxon>
        <taxon>Pezizomycotina</taxon>
        <taxon>Sordariomycetes</taxon>
        <taxon>Hypocreomycetidae</taxon>
        <taxon>Hypocreales</taxon>
        <taxon>Nectriaceae</taxon>
        <taxon>Fusarium</taxon>
        <taxon>Fusarium oxysporum species complex</taxon>
    </lineage>
</organism>
<reference evidence="1" key="1">
    <citation type="submission" date="2011-10" db="EMBL/GenBank/DDBJ databases">
        <title>The Genome Sequence of Fusarium oxysporum HDV247.</title>
        <authorList>
            <consortium name="The Broad Institute Genome Sequencing Platform"/>
            <person name="Ma L.-J."/>
            <person name="Gale L.R."/>
            <person name="Schwartz D.C."/>
            <person name="Zhou S."/>
            <person name="Corby-Kistler H."/>
            <person name="Young S.K."/>
            <person name="Zeng Q."/>
            <person name="Gargeya S."/>
            <person name="Fitzgerald M."/>
            <person name="Haas B."/>
            <person name="Abouelleil A."/>
            <person name="Alvarado L."/>
            <person name="Arachchi H.M."/>
            <person name="Berlin A."/>
            <person name="Brown A."/>
            <person name="Chapman S.B."/>
            <person name="Chen Z."/>
            <person name="Dunbar C."/>
            <person name="Freedman E."/>
            <person name="Gearin G."/>
            <person name="Goldberg J."/>
            <person name="Griggs A."/>
            <person name="Gujja S."/>
            <person name="Heiman D."/>
            <person name="Howarth C."/>
            <person name="Larson L."/>
            <person name="Lui A."/>
            <person name="MacDonald P.J.P."/>
            <person name="Montmayeur A."/>
            <person name="Murphy C."/>
            <person name="Neiman D."/>
            <person name="Pearson M."/>
            <person name="Priest M."/>
            <person name="Roberts A."/>
            <person name="Saif S."/>
            <person name="Shea T."/>
            <person name="Shenoy N."/>
            <person name="Sisk P."/>
            <person name="Stolte C."/>
            <person name="Sykes S."/>
            <person name="Wortman J."/>
            <person name="Nusbaum C."/>
            <person name="Birren B."/>
        </authorList>
    </citation>
    <scope>NUCLEOTIDE SEQUENCE [LARGE SCALE GENOMIC DNA]</scope>
    <source>
        <strain evidence="1">HDV247</strain>
    </source>
</reference>
<dbReference type="AlphaFoldDB" id="W9Q471"/>